<protein>
    <submittedName>
        <fullName evidence="1">Uncharacterized protein</fullName>
    </submittedName>
</protein>
<evidence type="ECO:0000313" key="2">
    <source>
        <dbReference type="Proteomes" id="UP000298652"/>
    </source>
</evidence>
<proteinExistence type="predicted"/>
<dbReference type="AlphaFoldDB" id="A0A4U6U855"/>
<keyword evidence="2" id="KW-1185">Reference proteome</keyword>
<organism evidence="1 2">
    <name type="scientific">Setaria viridis</name>
    <name type="common">Green bristlegrass</name>
    <name type="synonym">Setaria italica subsp. viridis</name>
    <dbReference type="NCBI Taxonomy" id="4556"/>
    <lineage>
        <taxon>Eukaryota</taxon>
        <taxon>Viridiplantae</taxon>
        <taxon>Streptophyta</taxon>
        <taxon>Embryophyta</taxon>
        <taxon>Tracheophyta</taxon>
        <taxon>Spermatophyta</taxon>
        <taxon>Magnoliopsida</taxon>
        <taxon>Liliopsida</taxon>
        <taxon>Poales</taxon>
        <taxon>Poaceae</taxon>
        <taxon>PACMAD clade</taxon>
        <taxon>Panicoideae</taxon>
        <taxon>Panicodae</taxon>
        <taxon>Paniceae</taxon>
        <taxon>Cenchrinae</taxon>
        <taxon>Setaria</taxon>
    </lineage>
</organism>
<evidence type="ECO:0000313" key="1">
    <source>
        <dbReference type="EMBL" id="TKW11312.1"/>
    </source>
</evidence>
<reference evidence="1" key="1">
    <citation type="submission" date="2019-03" db="EMBL/GenBank/DDBJ databases">
        <title>WGS assembly of Setaria viridis.</title>
        <authorList>
            <person name="Huang P."/>
            <person name="Jenkins J."/>
            <person name="Grimwood J."/>
            <person name="Barry K."/>
            <person name="Healey A."/>
            <person name="Mamidi S."/>
            <person name="Sreedasyam A."/>
            <person name="Shu S."/>
            <person name="Feldman M."/>
            <person name="Wu J."/>
            <person name="Yu Y."/>
            <person name="Chen C."/>
            <person name="Johnson J."/>
            <person name="Rokhsar D."/>
            <person name="Baxter I."/>
            <person name="Schmutz J."/>
            <person name="Brutnell T."/>
            <person name="Kellogg E."/>
        </authorList>
    </citation>
    <scope>NUCLEOTIDE SEQUENCE [LARGE SCALE GENOMIC DNA]</scope>
</reference>
<dbReference type="Proteomes" id="UP000298652">
    <property type="component" value="Chromosome 6"/>
</dbReference>
<sequence>MCFSKTLLTKVFVLCLFSLFSKNPIQQETP</sequence>
<name>A0A4U6U855_SETVI</name>
<gene>
    <name evidence="1" type="ORF">SEVIR_6G225350v2</name>
</gene>
<dbReference type="Gramene" id="TKW11312">
    <property type="protein sequence ID" value="TKW11312"/>
    <property type="gene ID" value="SEVIR_6G225350v2"/>
</dbReference>
<accession>A0A4U6U855</accession>
<dbReference type="EMBL" id="CM016557">
    <property type="protein sequence ID" value="TKW11312.1"/>
    <property type="molecule type" value="Genomic_DNA"/>
</dbReference>